<dbReference type="SUPFAM" id="SSF51445">
    <property type="entry name" value="(Trans)glycosidases"/>
    <property type="match status" value="1"/>
</dbReference>
<dbReference type="Proteomes" id="UP000247459">
    <property type="component" value="Unassembled WGS sequence"/>
</dbReference>
<evidence type="ECO:0000313" key="2">
    <source>
        <dbReference type="Proteomes" id="UP000247459"/>
    </source>
</evidence>
<dbReference type="InterPro" id="IPR029062">
    <property type="entry name" value="Class_I_gatase-like"/>
</dbReference>
<dbReference type="RefSeq" id="WP_181429655.1">
    <property type="nucleotide sequence ID" value="NZ_PRLG01000002.1"/>
</dbReference>
<accession>A0A2W0CK31</accession>
<dbReference type="AlphaFoldDB" id="A0A2W0CK31"/>
<proteinExistence type="predicted"/>
<dbReference type="InterPro" id="IPR017853">
    <property type="entry name" value="GH"/>
</dbReference>
<keyword evidence="1" id="KW-0378">Hydrolase</keyword>
<gene>
    <name evidence="1" type="ORF">PIL02S_00370</name>
</gene>
<dbReference type="PANTHER" id="PTHR43405">
    <property type="entry name" value="GLYCOSYL HYDROLASE DIGH"/>
    <property type="match status" value="1"/>
</dbReference>
<comment type="caution">
    <text evidence="1">The sequence shown here is derived from an EMBL/GenBank/DDBJ whole genome shotgun (WGS) entry which is preliminary data.</text>
</comment>
<dbReference type="InterPro" id="IPR028212">
    <property type="entry name" value="GHL6"/>
</dbReference>
<dbReference type="PANTHER" id="PTHR43405:SF1">
    <property type="entry name" value="GLYCOSYL HYDROLASE DIGH"/>
    <property type="match status" value="1"/>
</dbReference>
<dbReference type="GO" id="GO:0016798">
    <property type="term" value="F:hydrolase activity, acting on glycosyl bonds"/>
    <property type="evidence" value="ECO:0007669"/>
    <property type="project" value="UniProtKB-KW"/>
</dbReference>
<organism evidence="1 2">
    <name type="scientific">Paenibacillus illinoisensis</name>
    <dbReference type="NCBI Taxonomy" id="59845"/>
    <lineage>
        <taxon>Bacteria</taxon>
        <taxon>Bacillati</taxon>
        <taxon>Bacillota</taxon>
        <taxon>Bacilli</taxon>
        <taxon>Bacillales</taxon>
        <taxon>Paenibacillaceae</taxon>
        <taxon>Paenibacillus</taxon>
    </lineage>
</organism>
<evidence type="ECO:0008006" key="3">
    <source>
        <dbReference type="Google" id="ProtNLM"/>
    </source>
</evidence>
<keyword evidence="1" id="KW-0326">Glycosidase</keyword>
<dbReference type="InterPro" id="IPR052177">
    <property type="entry name" value="Divisome_Glycosyl_Hydrolase"/>
</dbReference>
<dbReference type="EMBL" id="PRLG01000002">
    <property type="protein sequence ID" value="PYY31279.1"/>
    <property type="molecule type" value="Genomic_DNA"/>
</dbReference>
<evidence type="ECO:0000313" key="1">
    <source>
        <dbReference type="EMBL" id="PYY31279.1"/>
    </source>
</evidence>
<sequence length="674" mass="76426">MKWWSSNRLRLIQNNLREIDADMNVDLLIQELQEFQANVLMMNAGGIFAFYPSALEHQYVTPYLHTDLLQEAVSKTHEQGMKFIARFDFSKAHESLFEAHPEWFYRDRNGQEVNYYGIVHTCLNGAYQQEKSIETITEVLEKYPVDGIFFNMFGYQHWDYSGNHYGPCYCDNCRRRFQEICGAELLNYTGPEHELHRAYLHFQEITSRAILENIADRVKSRWPDVAISTYHPHRVDIIRKESNTSLTRSLPLWQYSASENVASVVSSWDDKLVSNCSINAIDLTYRFTGVSPYETEVRLYQNIASGSGLDFCIIGAFEGYPDRKNFEAARDIFRYHAAHEHIYGGLASMAEVILIKPKAPEAGTEYLGLFKMLKEAHVLFDVIVEDQITAMAHKLAAVKAVILPGLQRPHIDTKETLGKLLSQGAALLATGNALSEDAEALSDWFGAVHTGNTNLLPSAYLHVGDEDRFPSLKDREWITVSGNFDHVEFDPSNTECCMPYIEPASFGPPERAYGHRVGDSYGLGISNPPTGGTAAYYTWNPGVLYYRHGFEDHKHAVVDILARLIGENVLKNDLPASTELFLNRTEQGDVLLQLLNLSGFNGTTYLEAIPLYNRTIEFRDIGVPVQAYSLCSSNNIPMNIEGNKVRLTITELKRYEAIVLEMEHVPKKEVSLTE</sequence>
<dbReference type="Gene3D" id="3.40.50.880">
    <property type="match status" value="1"/>
</dbReference>
<dbReference type="Gene3D" id="3.20.20.80">
    <property type="entry name" value="Glycosidases"/>
    <property type="match status" value="1"/>
</dbReference>
<dbReference type="Pfam" id="PF14871">
    <property type="entry name" value="GHL6"/>
    <property type="match status" value="1"/>
</dbReference>
<protein>
    <recommendedName>
        <fullName evidence="3">Beta-galactosidase trimerisation domain-containing protein</fullName>
    </recommendedName>
</protein>
<name>A0A2W0CK31_9BACL</name>
<reference evidence="1 2" key="1">
    <citation type="submission" date="2018-01" db="EMBL/GenBank/DDBJ databases">
        <title>Genome sequence of the PGP bacterium Paenibacillus illinoisensis E3.</title>
        <authorList>
            <person name="Rolli E."/>
            <person name="Marasco R."/>
            <person name="Bessem C."/>
            <person name="Michoud G."/>
            <person name="Gaiarsa S."/>
            <person name="Borin S."/>
            <person name="Daffonchio D."/>
        </authorList>
    </citation>
    <scope>NUCLEOTIDE SEQUENCE [LARGE SCALE GENOMIC DNA]</scope>
    <source>
        <strain evidence="1 2">E3</strain>
    </source>
</reference>